<comment type="similarity">
    <text evidence="1 4">Belongs to the short-chain dehydrogenases/reductases (SDR) family.</text>
</comment>
<dbReference type="GO" id="GO:0016491">
    <property type="term" value="F:oxidoreductase activity"/>
    <property type="evidence" value="ECO:0007669"/>
    <property type="project" value="UniProtKB-KW"/>
</dbReference>
<dbReference type="InterPro" id="IPR036291">
    <property type="entry name" value="NAD(P)-bd_dom_sf"/>
</dbReference>
<dbReference type="SUPFAM" id="SSF51735">
    <property type="entry name" value="NAD(P)-binding Rossmann-fold domains"/>
    <property type="match status" value="1"/>
</dbReference>
<dbReference type="Pfam" id="PF00106">
    <property type="entry name" value="adh_short"/>
    <property type="match status" value="1"/>
</dbReference>
<evidence type="ECO:0000256" key="1">
    <source>
        <dbReference type="ARBA" id="ARBA00006484"/>
    </source>
</evidence>
<reference evidence="5" key="1">
    <citation type="submission" date="2024-10" db="EMBL/GenBank/DDBJ databases">
        <authorList>
            <person name="Ryan C."/>
        </authorList>
    </citation>
    <scope>NUCLEOTIDE SEQUENCE [LARGE SCALE GENOMIC DNA]</scope>
</reference>
<accession>A0ABC9CDI6</accession>
<name>A0ABC9CDI6_9POAL</name>
<gene>
    <name evidence="5" type="ORF">URODEC1_LOCUS73842</name>
</gene>
<keyword evidence="3" id="KW-0560">Oxidoreductase</keyword>
<organism evidence="5 6">
    <name type="scientific">Urochloa decumbens</name>
    <dbReference type="NCBI Taxonomy" id="240449"/>
    <lineage>
        <taxon>Eukaryota</taxon>
        <taxon>Viridiplantae</taxon>
        <taxon>Streptophyta</taxon>
        <taxon>Embryophyta</taxon>
        <taxon>Tracheophyta</taxon>
        <taxon>Spermatophyta</taxon>
        <taxon>Magnoliopsida</taxon>
        <taxon>Liliopsida</taxon>
        <taxon>Poales</taxon>
        <taxon>Poaceae</taxon>
        <taxon>PACMAD clade</taxon>
        <taxon>Panicoideae</taxon>
        <taxon>Panicodae</taxon>
        <taxon>Paniceae</taxon>
        <taxon>Melinidinae</taxon>
        <taxon>Urochloa</taxon>
    </lineage>
</organism>
<dbReference type="Gene3D" id="3.40.50.720">
    <property type="entry name" value="NAD(P)-binding Rossmann-like Domain"/>
    <property type="match status" value="1"/>
</dbReference>
<sequence length="312" mass="33992">MEGKGSTLFDWTNKRIAVVTGGNKGIGLEVCRQLAGNGIAVVLTARDETRGVAAVEKLRQARLSDVLFHQLDVNDALSIARLAGFLKARFGKLDILVNNAAVGGAEYVPDLVYPWATSDDPFAGMDEGQMSEWMRRNTRETNNSAKETLRTNYYGTKHVTEALLPLLQASTQARIVNVSSVIGQLRYFNSEELKQELNDAGRLTEEKLDEILSSFMKDFTAGAVEANGWPVGFSAYKVAKAAMNAYTRILARRHPGLRVNCVHPGFVKTDMNKLAGLLTPEQGAGNVMKVVMLPAGGPTGKYFAISHEAPFV</sequence>
<dbReference type="EMBL" id="OZ075139">
    <property type="protein sequence ID" value="CAL5017528.1"/>
    <property type="molecule type" value="Genomic_DNA"/>
</dbReference>
<evidence type="ECO:0000313" key="5">
    <source>
        <dbReference type="EMBL" id="CAL5017528.1"/>
    </source>
</evidence>
<keyword evidence="2" id="KW-0521">NADP</keyword>
<dbReference type="InterPro" id="IPR002347">
    <property type="entry name" value="SDR_fam"/>
</dbReference>
<evidence type="ECO:0000313" key="6">
    <source>
        <dbReference type="Proteomes" id="UP001497457"/>
    </source>
</evidence>
<dbReference type="PRINTS" id="PR00081">
    <property type="entry name" value="GDHRDH"/>
</dbReference>
<evidence type="ECO:0000256" key="4">
    <source>
        <dbReference type="RuleBase" id="RU000363"/>
    </source>
</evidence>
<dbReference type="FunFam" id="3.40.50.720:FF:000396">
    <property type="entry name" value="(+)-neomenthol dehydrogenase"/>
    <property type="match status" value="1"/>
</dbReference>
<dbReference type="PANTHER" id="PTHR43490">
    <property type="entry name" value="(+)-NEOMENTHOL DEHYDROGENASE"/>
    <property type="match status" value="1"/>
</dbReference>
<dbReference type="PANTHER" id="PTHR43490:SF78">
    <property type="entry name" value="OS04G0532100 PROTEIN"/>
    <property type="match status" value="1"/>
</dbReference>
<dbReference type="Proteomes" id="UP001497457">
    <property type="component" value="Chromosome 29rd"/>
</dbReference>
<dbReference type="PRINTS" id="PR00080">
    <property type="entry name" value="SDRFAMILY"/>
</dbReference>
<evidence type="ECO:0000256" key="2">
    <source>
        <dbReference type="ARBA" id="ARBA00022857"/>
    </source>
</evidence>
<proteinExistence type="inferred from homology"/>
<dbReference type="AlphaFoldDB" id="A0ABC9CDI6"/>
<protein>
    <submittedName>
        <fullName evidence="5">Uncharacterized protein</fullName>
    </submittedName>
</protein>
<evidence type="ECO:0000256" key="3">
    <source>
        <dbReference type="ARBA" id="ARBA00023002"/>
    </source>
</evidence>
<keyword evidence="6" id="KW-1185">Reference proteome</keyword>
<dbReference type="Pfam" id="PF13561">
    <property type="entry name" value="adh_short_C2"/>
    <property type="match status" value="1"/>
</dbReference>